<dbReference type="GO" id="GO:0006487">
    <property type="term" value="P:protein N-linked glycosylation"/>
    <property type="evidence" value="ECO:0007669"/>
    <property type="project" value="TreeGrafter"/>
</dbReference>
<dbReference type="PANTHER" id="PTHR10859">
    <property type="entry name" value="GLYCOSYL TRANSFERASE"/>
    <property type="match status" value="1"/>
</dbReference>
<sequence length="260" mass="30449">MNTDFELAIVIPCYNEAKRLKIERYKSFLNSYNKVLLCFVNDGSRDNTIEVIEQLKTNYPLQVHLMSLEENKGKAEAVRTGVLECLKGFYFKNIAYLDADLSTSLEECVSISEQVNVTTSFAFGSRISKLDTTIDRKRYRFFIGRCIATLISRQLDLKVYDTQCGCKVFKRGLASSVFQEEFVSTWLFDVELFHRLIAMYGKNQLKYIAKEIPLQSWYDTEDSRVPLSFFFKLWYDLYKIGKDYKTPIKFLKPINERVFE</sequence>
<evidence type="ECO:0000259" key="1">
    <source>
        <dbReference type="Pfam" id="PF00535"/>
    </source>
</evidence>
<dbReference type="Proteomes" id="UP000186953">
    <property type="component" value="Unassembled WGS sequence"/>
</dbReference>
<evidence type="ECO:0000313" key="3">
    <source>
        <dbReference type="Proteomes" id="UP000186953"/>
    </source>
</evidence>
<dbReference type="Gene3D" id="3.90.550.10">
    <property type="entry name" value="Spore Coat Polysaccharide Biosynthesis Protein SpsA, Chain A"/>
    <property type="match status" value="1"/>
</dbReference>
<evidence type="ECO:0000313" key="2">
    <source>
        <dbReference type="EMBL" id="SIQ19902.1"/>
    </source>
</evidence>
<keyword evidence="2" id="KW-0808">Transferase</keyword>
<dbReference type="OrthoDB" id="952827at2"/>
<proteinExistence type="predicted"/>
<dbReference type="InterPro" id="IPR029044">
    <property type="entry name" value="Nucleotide-diphossugar_trans"/>
</dbReference>
<dbReference type="AlphaFoldDB" id="A0A1N6QTR6"/>
<accession>A0A1N6QTR6</accession>
<reference evidence="3" key="1">
    <citation type="submission" date="2017-01" db="EMBL/GenBank/DDBJ databases">
        <authorList>
            <person name="Varghese N."/>
            <person name="Submissions S."/>
        </authorList>
    </citation>
    <scope>NUCLEOTIDE SEQUENCE [LARGE SCALE GENOMIC DNA]</scope>
    <source>
        <strain evidence="3">DSM 15366</strain>
    </source>
</reference>
<feature type="domain" description="Glycosyltransferase 2-like" evidence="1">
    <location>
        <begin position="9"/>
        <end position="176"/>
    </location>
</feature>
<dbReference type="Pfam" id="PF00535">
    <property type="entry name" value="Glycos_transf_2"/>
    <property type="match status" value="1"/>
</dbReference>
<protein>
    <submittedName>
        <fullName evidence="2">Glycosyltransferase involved in cell wall bisynthesis</fullName>
    </submittedName>
</protein>
<dbReference type="EMBL" id="FTMA01000001">
    <property type="protein sequence ID" value="SIQ19902.1"/>
    <property type="molecule type" value="Genomic_DNA"/>
</dbReference>
<keyword evidence="3" id="KW-1185">Reference proteome</keyword>
<dbReference type="GO" id="GO:0016740">
    <property type="term" value="F:transferase activity"/>
    <property type="evidence" value="ECO:0007669"/>
    <property type="project" value="UniProtKB-KW"/>
</dbReference>
<dbReference type="RefSeq" id="WP_076547195.1">
    <property type="nucleotide sequence ID" value="NZ_FTMA01000001.1"/>
</dbReference>
<name>A0A1N6QTR6_9FLAO</name>
<organism evidence="2 3">
    <name type="scientific">Maribacter ulvicola</name>
    <dbReference type="NCBI Taxonomy" id="228959"/>
    <lineage>
        <taxon>Bacteria</taxon>
        <taxon>Pseudomonadati</taxon>
        <taxon>Bacteroidota</taxon>
        <taxon>Flavobacteriia</taxon>
        <taxon>Flavobacteriales</taxon>
        <taxon>Flavobacteriaceae</taxon>
        <taxon>Maribacter</taxon>
    </lineage>
</organism>
<dbReference type="SUPFAM" id="SSF53448">
    <property type="entry name" value="Nucleotide-diphospho-sugar transferases"/>
    <property type="match status" value="1"/>
</dbReference>
<dbReference type="PANTHER" id="PTHR10859:SF91">
    <property type="entry name" value="DOLICHYL-PHOSPHATE BETA-GLUCOSYLTRANSFERASE"/>
    <property type="match status" value="1"/>
</dbReference>
<dbReference type="InterPro" id="IPR001173">
    <property type="entry name" value="Glyco_trans_2-like"/>
</dbReference>
<dbReference type="STRING" id="228959.SAMN05421797_1011018"/>
<gene>
    <name evidence="2" type="ORF">SAMN05421797_1011018</name>
</gene>